<evidence type="ECO:0000313" key="4">
    <source>
        <dbReference type="Proteomes" id="UP001273166"/>
    </source>
</evidence>
<comment type="caution">
    <text evidence="3">The sequence shown here is derived from an EMBL/GenBank/DDBJ whole genome shotgun (WGS) entry which is preliminary data.</text>
</comment>
<gene>
    <name evidence="3" type="ORF">B0T15DRAFT_214013</name>
</gene>
<feature type="region of interest" description="Disordered" evidence="2">
    <location>
        <begin position="474"/>
        <end position="536"/>
    </location>
</feature>
<evidence type="ECO:0000256" key="1">
    <source>
        <dbReference type="SAM" id="Coils"/>
    </source>
</evidence>
<protein>
    <submittedName>
        <fullName evidence="3">Uncharacterized protein</fullName>
    </submittedName>
</protein>
<reference evidence="3" key="1">
    <citation type="journal article" date="2023" name="Mol. Phylogenet. Evol.">
        <title>Genome-scale phylogeny and comparative genomics of the fungal order Sordariales.</title>
        <authorList>
            <person name="Hensen N."/>
            <person name="Bonometti L."/>
            <person name="Westerberg I."/>
            <person name="Brannstrom I.O."/>
            <person name="Guillou S."/>
            <person name="Cros-Aarteil S."/>
            <person name="Calhoun S."/>
            <person name="Haridas S."/>
            <person name="Kuo A."/>
            <person name="Mondo S."/>
            <person name="Pangilinan J."/>
            <person name="Riley R."/>
            <person name="LaButti K."/>
            <person name="Andreopoulos B."/>
            <person name="Lipzen A."/>
            <person name="Chen C."/>
            <person name="Yan M."/>
            <person name="Daum C."/>
            <person name="Ng V."/>
            <person name="Clum A."/>
            <person name="Steindorff A."/>
            <person name="Ohm R.A."/>
            <person name="Martin F."/>
            <person name="Silar P."/>
            <person name="Natvig D.O."/>
            <person name="Lalanne C."/>
            <person name="Gautier V."/>
            <person name="Ament-Velasquez S.L."/>
            <person name="Kruys A."/>
            <person name="Hutchinson M.I."/>
            <person name="Powell A.J."/>
            <person name="Barry K."/>
            <person name="Miller A.N."/>
            <person name="Grigoriev I.V."/>
            <person name="Debuchy R."/>
            <person name="Gladieux P."/>
            <person name="Hiltunen Thoren M."/>
            <person name="Johannesson H."/>
        </authorList>
    </citation>
    <scope>NUCLEOTIDE SEQUENCE</scope>
    <source>
        <strain evidence="3">CBS 333.67</strain>
    </source>
</reference>
<dbReference type="GeneID" id="87881538"/>
<keyword evidence="1" id="KW-0175">Coiled coil</keyword>
<evidence type="ECO:0000313" key="3">
    <source>
        <dbReference type="EMBL" id="KAK3305901.1"/>
    </source>
</evidence>
<proteinExistence type="predicted"/>
<sequence>MTSKEEDASAGKARSASPVGGGAGSQTRETSLSSAGWAPLGTVWAKARSASPVEGGGGSQTQETSPTRRGWRGWDPLDTVIASPTCRALCCKSGEGWVLFHRDLEHYRSGRDDLALDRWALSHLRGSVPEVARDMVRRGLAAWDTLHPTVRERMSRWSPLARQLWDSPFPDHQEAMVRAWIWHYLDDNIFSFSGDVQGDELVPCASPVWEHVRALRRALDGLRTGEKQSRFPEELCHQFHMLRRLTESLVVDGLGLEEYITAADFIPHFKKSLRLLVDDGYTKIPDRDHDANWDLICEDPDDEEHEVCDMIKDILYYALKLRLFIHGMLASYTIRFTPIGSNSLWGFPVDRYWMSVVGTPEISQFPPGERPVRMVQLVSDPMLVISGKGRKGYEKDFERWPKQKLRVFAPWCRDGEVLADYIGDEDEEKRLWPILEKNRQERMVKRLQEEEEQMEEVEQEKRPKRAQEIVGRVARSMSAKGAERVKRPKRAQEIVGRVTRSMSAKSAKRVKRADREAAEQRQKRAGSASRSRMRRV</sequence>
<feature type="region of interest" description="Disordered" evidence="2">
    <location>
        <begin position="1"/>
        <end position="74"/>
    </location>
</feature>
<dbReference type="EMBL" id="JAUDZG010000004">
    <property type="protein sequence ID" value="KAK3305901.1"/>
    <property type="molecule type" value="Genomic_DNA"/>
</dbReference>
<evidence type="ECO:0000256" key="2">
    <source>
        <dbReference type="SAM" id="MobiDB-lite"/>
    </source>
</evidence>
<reference evidence="3" key="2">
    <citation type="submission" date="2023-06" db="EMBL/GenBank/DDBJ databases">
        <authorList>
            <consortium name="Lawrence Berkeley National Laboratory"/>
            <person name="Mondo S.J."/>
            <person name="Hensen N."/>
            <person name="Bonometti L."/>
            <person name="Westerberg I."/>
            <person name="Brannstrom I.O."/>
            <person name="Guillou S."/>
            <person name="Cros-Aarteil S."/>
            <person name="Calhoun S."/>
            <person name="Haridas S."/>
            <person name="Kuo A."/>
            <person name="Pangilinan J."/>
            <person name="Riley R."/>
            <person name="Labutti K."/>
            <person name="Andreopoulos B."/>
            <person name="Lipzen A."/>
            <person name="Chen C."/>
            <person name="Yanf M."/>
            <person name="Daum C."/>
            <person name="Ng V."/>
            <person name="Clum A."/>
            <person name="Steindorff A."/>
            <person name="Ohm R."/>
            <person name="Martin F."/>
            <person name="Silar P."/>
            <person name="Natvig D."/>
            <person name="Lalanne C."/>
            <person name="Gautier V."/>
            <person name="Ament-Velasquez S.L."/>
            <person name="Kruys A."/>
            <person name="Hutchinson M.I."/>
            <person name="Powell A.J."/>
            <person name="Barry K."/>
            <person name="Miller A.N."/>
            <person name="Grigoriev I.V."/>
            <person name="Debuchy R."/>
            <person name="Gladieux P."/>
            <person name="Thoren M.H."/>
            <person name="Johannesson H."/>
        </authorList>
    </citation>
    <scope>NUCLEOTIDE SEQUENCE</scope>
    <source>
        <strain evidence="3">CBS 333.67</strain>
    </source>
</reference>
<keyword evidence="4" id="KW-1185">Reference proteome</keyword>
<name>A0AAJ0GTK8_9PEZI</name>
<dbReference type="AlphaFoldDB" id="A0AAJ0GTK8"/>
<accession>A0AAJ0GTK8</accession>
<feature type="compositionally biased region" description="Polar residues" evidence="2">
    <location>
        <begin position="25"/>
        <end position="34"/>
    </location>
</feature>
<dbReference type="Proteomes" id="UP001273166">
    <property type="component" value="Unassembled WGS sequence"/>
</dbReference>
<organism evidence="3 4">
    <name type="scientific">Chaetomium strumarium</name>
    <dbReference type="NCBI Taxonomy" id="1170767"/>
    <lineage>
        <taxon>Eukaryota</taxon>
        <taxon>Fungi</taxon>
        <taxon>Dikarya</taxon>
        <taxon>Ascomycota</taxon>
        <taxon>Pezizomycotina</taxon>
        <taxon>Sordariomycetes</taxon>
        <taxon>Sordariomycetidae</taxon>
        <taxon>Sordariales</taxon>
        <taxon>Chaetomiaceae</taxon>
        <taxon>Chaetomium</taxon>
    </lineage>
</organism>
<dbReference type="RefSeq" id="XP_062721681.1">
    <property type="nucleotide sequence ID" value="XM_062862709.1"/>
</dbReference>
<feature type="coiled-coil region" evidence="1">
    <location>
        <begin position="437"/>
        <end position="467"/>
    </location>
</feature>
<feature type="compositionally biased region" description="Basic and acidic residues" evidence="2">
    <location>
        <begin position="513"/>
        <end position="522"/>
    </location>
</feature>